<dbReference type="Proteomes" id="UP000287830">
    <property type="component" value="Unassembled WGS sequence"/>
</dbReference>
<dbReference type="GO" id="GO:0008696">
    <property type="term" value="F:4-amino-4-deoxychorismate lyase activity"/>
    <property type="evidence" value="ECO:0007669"/>
    <property type="project" value="TreeGrafter"/>
</dbReference>
<proteinExistence type="inferred from homology"/>
<comment type="similarity">
    <text evidence="1">Belongs to the class-IV pyridoxal-phosphate-dependent aminotransferase family.</text>
</comment>
<gene>
    <name evidence="2" type="ORF">OEIGOIKO_00343</name>
</gene>
<dbReference type="NCBIfam" id="NF006734">
    <property type="entry name" value="PRK09266.1"/>
    <property type="match status" value="1"/>
</dbReference>
<dbReference type="Gene3D" id="3.20.10.10">
    <property type="entry name" value="D-amino Acid Aminotransferase, subunit A, domain 2"/>
    <property type="match status" value="1"/>
</dbReference>
<accession>A0A7U9KQ02</accession>
<dbReference type="PANTHER" id="PTHR42743">
    <property type="entry name" value="AMINO-ACID AMINOTRANSFERASE"/>
    <property type="match status" value="1"/>
</dbReference>
<dbReference type="SUPFAM" id="SSF56752">
    <property type="entry name" value="D-aminoacid aminotransferase-like PLP-dependent enzymes"/>
    <property type="match status" value="1"/>
</dbReference>
<evidence type="ECO:0000313" key="3">
    <source>
        <dbReference type="Proteomes" id="UP000287830"/>
    </source>
</evidence>
<dbReference type="Gene3D" id="3.30.470.10">
    <property type="match status" value="1"/>
</dbReference>
<dbReference type="AlphaFoldDB" id="A0A7U9KQ02"/>
<dbReference type="EMBL" id="BHZC01000001">
    <property type="protein sequence ID" value="GCD32626.1"/>
    <property type="molecule type" value="Genomic_DNA"/>
</dbReference>
<dbReference type="GO" id="GO:0008153">
    <property type="term" value="P:4-aminobenzoate biosynthetic process"/>
    <property type="evidence" value="ECO:0007669"/>
    <property type="project" value="TreeGrafter"/>
</dbReference>
<dbReference type="Pfam" id="PF01063">
    <property type="entry name" value="Aminotran_4"/>
    <property type="match status" value="1"/>
</dbReference>
<evidence type="ECO:0000256" key="1">
    <source>
        <dbReference type="ARBA" id="ARBA00009320"/>
    </source>
</evidence>
<dbReference type="GO" id="GO:0005829">
    <property type="term" value="C:cytosol"/>
    <property type="evidence" value="ECO:0007669"/>
    <property type="project" value="TreeGrafter"/>
</dbReference>
<name>A0A7U9KQ02_9ACTN</name>
<reference evidence="2 3" key="1">
    <citation type="submission" date="2018-11" db="EMBL/GenBank/DDBJ databases">
        <title>Whole genome sequence of Streptomyces chrestomyceticus NBRC 13444(T).</title>
        <authorList>
            <person name="Komaki H."/>
            <person name="Tamura T."/>
        </authorList>
    </citation>
    <scope>NUCLEOTIDE SEQUENCE [LARGE SCALE GENOMIC DNA]</scope>
    <source>
        <strain evidence="2 3">NBRC 13444</strain>
    </source>
</reference>
<evidence type="ECO:0000313" key="2">
    <source>
        <dbReference type="EMBL" id="GCD32626.1"/>
    </source>
</evidence>
<organism evidence="2 3">
    <name type="scientific">Streptomyces chrestomyceticus JCM 4735</name>
    <dbReference type="NCBI Taxonomy" id="1306181"/>
    <lineage>
        <taxon>Bacteria</taxon>
        <taxon>Bacillati</taxon>
        <taxon>Actinomycetota</taxon>
        <taxon>Actinomycetes</taxon>
        <taxon>Kitasatosporales</taxon>
        <taxon>Streptomycetaceae</taxon>
        <taxon>Streptomyces</taxon>
    </lineage>
</organism>
<dbReference type="InterPro" id="IPR043131">
    <property type="entry name" value="BCAT-like_N"/>
</dbReference>
<dbReference type="InterPro" id="IPR036038">
    <property type="entry name" value="Aminotransferase-like"/>
</dbReference>
<dbReference type="RefSeq" id="WP_125043224.1">
    <property type="nucleotide sequence ID" value="NZ_BHZC01000001.1"/>
</dbReference>
<protein>
    <recommendedName>
        <fullName evidence="4">Class IV aminotransferase</fullName>
    </recommendedName>
</protein>
<dbReference type="GeneID" id="95619426"/>
<comment type="caution">
    <text evidence="2">The sequence shown here is derived from an EMBL/GenBank/DDBJ whole genome shotgun (WGS) entry which is preliminary data.</text>
</comment>
<evidence type="ECO:0008006" key="4">
    <source>
        <dbReference type="Google" id="ProtNLM"/>
    </source>
</evidence>
<sequence>MNAFPDPYIDIDGQGAEAGTPLLFALISGYGHFTAMQVRDGRVRGLGFHLARLDAATRELFGERLDGDLVRERIRHALGRKALRDASVRVYAYRPQPGDGPATLVTVKPPAPEPAAAQRLRSIPYQRPAAHIKHLGEFGQGLHLRQVTAAGFDEGLLVAPDGTVAEGTITNVGFVAGGTVVWPDAPALEGITMLVLRQELERAGVPWREQAVHLDDLASFGGAFVSNSRGVAAVALVDDVAFPADAELVRTVRGLYATAPWDDI</sequence>
<dbReference type="PANTHER" id="PTHR42743:SF2">
    <property type="entry name" value="AMINODEOXYCHORISMATE LYASE"/>
    <property type="match status" value="1"/>
</dbReference>
<dbReference type="InterPro" id="IPR050571">
    <property type="entry name" value="Class-IV_PLP-Dep_Aminotrnsfr"/>
</dbReference>
<dbReference type="InterPro" id="IPR001544">
    <property type="entry name" value="Aminotrans_IV"/>
</dbReference>
<dbReference type="InterPro" id="IPR043132">
    <property type="entry name" value="BCAT-like_C"/>
</dbReference>
<dbReference type="OrthoDB" id="8912228at2"/>